<feature type="compositionally biased region" description="Polar residues" evidence="1">
    <location>
        <begin position="134"/>
        <end position="143"/>
    </location>
</feature>
<reference evidence="3" key="1">
    <citation type="submission" date="2025-08" db="UniProtKB">
        <authorList>
            <consortium name="RefSeq"/>
        </authorList>
    </citation>
    <scope>IDENTIFICATION</scope>
</reference>
<evidence type="ECO:0000313" key="2">
    <source>
        <dbReference type="Proteomes" id="UP001652580"/>
    </source>
</evidence>
<dbReference type="Proteomes" id="UP001652580">
    <property type="component" value="Chromosome 6"/>
</dbReference>
<feature type="compositionally biased region" description="Pro residues" evidence="1">
    <location>
        <begin position="362"/>
        <end position="379"/>
    </location>
</feature>
<gene>
    <name evidence="3" type="primary">LOC130708507</name>
</gene>
<accession>A0ABM3TSV0</accession>
<feature type="compositionally biased region" description="Pro residues" evidence="1">
    <location>
        <begin position="396"/>
        <end position="407"/>
    </location>
</feature>
<feature type="compositionally biased region" description="Basic and acidic residues" evidence="1">
    <location>
        <begin position="70"/>
        <end position="84"/>
    </location>
</feature>
<protein>
    <submittedName>
        <fullName evidence="3">Basic proline-rich protein-like</fullName>
    </submittedName>
</protein>
<sequence length="413" mass="43881">MRIEPILLIHGPLLRLDIKEPQTVSFLSSKEEKGPSTQWASSSPLSGHGYLARQEGRQLRGPLPKPRSRLGTEQEDQGKNRDPDVAGGRWAAGLHRPQPGNAVATLVLPGARGQLPRSLPPSPPEAQPHCGTGTRPSSANTAQALRERSSPISVKEQAQDAGGAGHQAQIQGRAERLLSQAQLSPALPRPHRPVHEEPALPPGSVWPRTHSSFVSPHARLRPSRQLPRPLHPPHPPRGSVSPSDKAQAQGGRGHGERARGSKRQAATPEVQAARGARPDPERGRKPLGGKKGWGAAGRSRGSGAARGAWTPREPGPAAVDAPPFANFPVRGPLRLSVSGSEKSPQARARRRPCLPPGLLAPRAPPPPPLDLDPDPLPQPPRRDSPTAAARPELPTRLPPPPPPPPPRPAHEPA</sequence>
<proteinExistence type="predicted"/>
<evidence type="ECO:0000313" key="3">
    <source>
        <dbReference type="RefSeq" id="XP_057405174.1"/>
    </source>
</evidence>
<evidence type="ECO:0000256" key="1">
    <source>
        <dbReference type="SAM" id="MobiDB-lite"/>
    </source>
</evidence>
<feature type="compositionally biased region" description="Polar residues" evidence="1">
    <location>
        <begin position="35"/>
        <end position="45"/>
    </location>
</feature>
<feature type="compositionally biased region" description="Low complexity" evidence="1">
    <location>
        <begin position="296"/>
        <end position="309"/>
    </location>
</feature>
<feature type="region of interest" description="Disordered" evidence="1">
    <location>
        <begin position="112"/>
        <end position="413"/>
    </location>
</feature>
<name>A0ABM3TSV0_BALAC</name>
<dbReference type="GeneID" id="130708507"/>
<dbReference type="RefSeq" id="XP_057405174.1">
    <property type="nucleotide sequence ID" value="XM_057549191.1"/>
</dbReference>
<keyword evidence="2" id="KW-1185">Reference proteome</keyword>
<feature type="region of interest" description="Disordered" evidence="1">
    <location>
        <begin position="27"/>
        <end position="98"/>
    </location>
</feature>
<organism evidence="2 3">
    <name type="scientific">Balaenoptera acutorostrata</name>
    <name type="common">Common minke whale</name>
    <name type="synonym">Balaena rostrata</name>
    <dbReference type="NCBI Taxonomy" id="9767"/>
    <lineage>
        <taxon>Eukaryota</taxon>
        <taxon>Metazoa</taxon>
        <taxon>Chordata</taxon>
        <taxon>Craniata</taxon>
        <taxon>Vertebrata</taxon>
        <taxon>Euteleostomi</taxon>
        <taxon>Mammalia</taxon>
        <taxon>Eutheria</taxon>
        <taxon>Laurasiatheria</taxon>
        <taxon>Artiodactyla</taxon>
        <taxon>Whippomorpha</taxon>
        <taxon>Cetacea</taxon>
        <taxon>Mysticeti</taxon>
        <taxon>Balaenopteridae</taxon>
        <taxon>Balaenoptera</taxon>
    </lineage>
</organism>